<dbReference type="SUPFAM" id="SSF63446">
    <property type="entry name" value="Type I dockerin domain"/>
    <property type="match status" value="1"/>
</dbReference>
<protein>
    <submittedName>
        <fullName evidence="3">Putative secreted protein</fullName>
    </submittedName>
</protein>
<keyword evidence="4" id="KW-1185">Reference proteome</keyword>
<dbReference type="SUPFAM" id="SSF52266">
    <property type="entry name" value="SGNH hydrolase"/>
    <property type="match status" value="1"/>
</dbReference>
<dbReference type="Pfam" id="PF00404">
    <property type="entry name" value="Dockerin_1"/>
    <property type="match status" value="1"/>
</dbReference>
<evidence type="ECO:0000256" key="1">
    <source>
        <dbReference type="SAM" id="SignalP"/>
    </source>
</evidence>
<evidence type="ECO:0000259" key="2">
    <source>
        <dbReference type="PROSITE" id="PS51766"/>
    </source>
</evidence>
<organism evidence="3 4">
    <name type="scientific">Herbinix luporum</name>
    <dbReference type="NCBI Taxonomy" id="1679721"/>
    <lineage>
        <taxon>Bacteria</taxon>
        <taxon>Bacillati</taxon>
        <taxon>Bacillota</taxon>
        <taxon>Clostridia</taxon>
        <taxon>Lachnospirales</taxon>
        <taxon>Lachnospiraceae</taxon>
        <taxon>Herbinix</taxon>
    </lineage>
</organism>
<dbReference type="AlphaFoldDB" id="A0A0K8J660"/>
<dbReference type="Gene3D" id="1.10.1330.10">
    <property type="entry name" value="Dockerin domain"/>
    <property type="match status" value="1"/>
</dbReference>
<dbReference type="KEGG" id="hsd:SD1D_1313"/>
<dbReference type="InterPro" id="IPR013830">
    <property type="entry name" value="SGNH_hydro"/>
</dbReference>
<dbReference type="EMBL" id="LN879430">
    <property type="protein sequence ID" value="CUH92859.1"/>
    <property type="molecule type" value="Genomic_DNA"/>
</dbReference>
<dbReference type="InterPro" id="IPR002105">
    <property type="entry name" value="Dockerin_1_rpt"/>
</dbReference>
<dbReference type="InterPro" id="IPR016134">
    <property type="entry name" value="Dockerin_dom"/>
</dbReference>
<dbReference type="RefSeq" id="WP_058258193.1">
    <property type="nucleotide sequence ID" value="NZ_DUPS01000056.1"/>
</dbReference>
<sequence length="295" mass="32634">MKKNRLLSILLVLAVVFISMSPKATAQTNKIKGSEVVVIGDSFLAMSHDITKRLEEHAKREGILDANDSFRDLSVSGTMLSGGISPDIPTQYRNALRSGTVKYVIMDGGGNDCIAGNVDRAAEAARNLINEMGRNGTIKVFYLFYPDPVGGLAGMLKPNLDRLRPQIQNIVSSSTTPKGYFYDLRPTFEGKYSSYIMSDGIHPTREGSYAAADAIWEEMKRVGFFEVSETIKYGDCNNDGNIDALDFALLKQYLINSEEDYNPVMDLNADNTIDALDLAVFKKYLLRMITILPDT</sequence>
<proteinExistence type="predicted"/>
<feature type="domain" description="Dockerin" evidence="2">
    <location>
        <begin position="229"/>
        <end position="294"/>
    </location>
</feature>
<keyword evidence="1" id="KW-0732">Signal</keyword>
<dbReference type="PROSITE" id="PS00448">
    <property type="entry name" value="CLOS_CELLULOSOME_RPT"/>
    <property type="match status" value="1"/>
</dbReference>
<dbReference type="Pfam" id="PF13472">
    <property type="entry name" value="Lipase_GDSL_2"/>
    <property type="match status" value="1"/>
</dbReference>
<feature type="chain" id="PRO_5005509403" evidence="1">
    <location>
        <begin position="27"/>
        <end position="295"/>
    </location>
</feature>
<dbReference type="InterPro" id="IPR036514">
    <property type="entry name" value="SGNH_hydro_sf"/>
</dbReference>
<dbReference type="PROSITE" id="PS00018">
    <property type="entry name" value="EF_HAND_1"/>
    <property type="match status" value="1"/>
</dbReference>
<evidence type="ECO:0000313" key="4">
    <source>
        <dbReference type="Proteomes" id="UP000196053"/>
    </source>
</evidence>
<dbReference type="OrthoDB" id="1738286at2"/>
<dbReference type="CDD" id="cd14256">
    <property type="entry name" value="Dockerin_I"/>
    <property type="match status" value="1"/>
</dbReference>
<dbReference type="Proteomes" id="UP000196053">
    <property type="component" value="Chromosome I"/>
</dbReference>
<feature type="signal peptide" evidence="1">
    <location>
        <begin position="1"/>
        <end position="26"/>
    </location>
</feature>
<dbReference type="GO" id="GO:0004553">
    <property type="term" value="F:hydrolase activity, hydrolyzing O-glycosyl compounds"/>
    <property type="evidence" value="ECO:0007669"/>
    <property type="project" value="InterPro"/>
</dbReference>
<dbReference type="GO" id="GO:0000272">
    <property type="term" value="P:polysaccharide catabolic process"/>
    <property type="evidence" value="ECO:0007669"/>
    <property type="project" value="InterPro"/>
</dbReference>
<dbReference type="Gene3D" id="3.40.50.1110">
    <property type="entry name" value="SGNH hydrolase"/>
    <property type="match status" value="1"/>
</dbReference>
<dbReference type="PROSITE" id="PS51766">
    <property type="entry name" value="DOCKERIN"/>
    <property type="match status" value="1"/>
</dbReference>
<gene>
    <name evidence="3" type="ORF">SD1D_1313</name>
</gene>
<dbReference type="CDD" id="cd00229">
    <property type="entry name" value="SGNH_hydrolase"/>
    <property type="match status" value="1"/>
</dbReference>
<dbReference type="InterPro" id="IPR018247">
    <property type="entry name" value="EF_Hand_1_Ca_BS"/>
</dbReference>
<name>A0A0K8J660_9FIRM</name>
<accession>A0A0K8J660</accession>
<dbReference type="InterPro" id="IPR036439">
    <property type="entry name" value="Dockerin_dom_sf"/>
</dbReference>
<reference evidence="4" key="1">
    <citation type="submission" date="2015-09" db="EMBL/GenBank/DDBJ databases">
        <authorList>
            <person name="Wibberg D."/>
        </authorList>
    </citation>
    <scope>NUCLEOTIDE SEQUENCE [LARGE SCALE GENOMIC DNA]</scope>
    <source>
        <strain evidence="4">SD1D</strain>
    </source>
</reference>
<evidence type="ECO:0000313" key="3">
    <source>
        <dbReference type="EMBL" id="CUH92859.1"/>
    </source>
</evidence>